<name>A0A6G7PUI5_9BACT</name>
<dbReference type="KEGG" id="tav:G4V39_02325"/>
<dbReference type="RefSeq" id="WP_166031403.1">
    <property type="nucleotide sequence ID" value="NZ_CP048877.1"/>
</dbReference>
<gene>
    <name evidence="1" type="ORF">G4V39_02325</name>
</gene>
<dbReference type="EMBL" id="CP048877">
    <property type="protein sequence ID" value="QIJ71181.1"/>
    <property type="molecule type" value="Genomic_DNA"/>
</dbReference>
<sequence>MKTERVQYWRNGIMVTAQMPLETARRLVAKGEAYVITDQAIGDIRELGSLV</sequence>
<proteinExistence type="predicted"/>
<dbReference type="AlphaFoldDB" id="A0A6G7PUI5"/>
<dbReference type="Proteomes" id="UP000502179">
    <property type="component" value="Chromosome"/>
</dbReference>
<protein>
    <submittedName>
        <fullName evidence="1">Uncharacterized protein</fullName>
    </submittedName>
</protein>
<organism evidence="1 2">
    <name type="scientific">Thermosulfuriphilus ammonigenes</name>
    <dbReference type="NCBI Taxonomy" id="1936021"/>
    <lineage>
        <taxon>Bacteria</taxon>
        <taxon>Pseudomonadati</taxon>
        <taxon>Thermodesulfobacteriota</taxon>
        <taxon>Thermodesulfobacteria</taxon>
        <taxon>Thermodesulfobacteriales</taxon>
        <taxon>Thermodesulfobacteriaceae</taxon>
        <taxon>Thermosulfuriphilus</taxon>
    </lineage>
</organism>
<evidence type="ECO:0000313" key="2">
    <source>
        <dbReference type="Proteomes" id="UP000502179"/>
    </source>
</evidence>
<accession>A0A6G7PUI5</accession>
<reference evidence="1 2" key="1">
    <citation type="submission" date="2020-02" db="EMBL/GenBank/DDBJ databases">
        <title>Genome analysis of Thermosulfuriphilus ammonigenes ST65T, an anaerobic thermophilic chemolithoautotrophic bacterium isolated from a deep-sea hydrothermal vent.</title>
        <authorList>
            <person name="Slobodkina G."/>
            <person name="Allioux M."/>
            <person name="Merkel A."/>
            <person name="Alain K."/>
            <person name="Jebbar M."/>
            <person name="Slobodkin A."/>
        </authorList>
    </citation>
    <scope>NUCLEOTIDE SEQUENCE [LARGE SCALE GENOMIC DNA]</scope>
    <source>
        <strain evidence="1 2">ST65</strain>
    </source>
</reference>
<keyword evidence="2" id="KW-1185">Reference proteome</keyword>
<evidence type="ECO:0000313" key="1">
    <source>
        <dbReference type="EMBL" id="QIJ71181.1"/>
    </source>
</evidence>